<dbReference type="PIRSF" id="PIRSF000209">
    <property type="entry name" value="Bifunctional_P450_P450R"/>
    <property type="match status" value="1"/>
</dbReference>
<dbReference type="GO" id="GO:0070330">
    <property type="term" value="F:aromatase activity"/>
    <property type="evidence" value="ECO:0007669"/>
    <property type="project" value="UniProtKB-UniRule"/>
</dbReference>
<dbReference type="EC" id="1.14.14.1" evidence="14"/>
<dbReference type="InterPro" id="IPR017972">
    <property type="entry name" value="Cyt_P450_CS"/>
</dbReference>
<dbReference type="PRINTS" id="PR00385">
    <property type="entry name" value="P450"/>
</dbReference>
<feature type="domain" description="Flavodoxin-like" evidence="16">
    <location>
        <begin position="498"/>
        <end position="638"/>
    </location>
</feature>
<dbReference type="Pfam" id="PF00258">
    <property type="entry name" value="Flavodoxin_1"/>
    <property type="match status" value="1"/>
</dbReference>
<dbReference type="GO" id="GO:0050660">
    <property type="term" value="F:flavin adenine dinucleotide binding"/>
    <property type="evidence" value="ECO:0007669"/>
    <property type="project" value="TreeGrafter"/>
</dbReference>
<keyword evidence="6 14" id="KW-0288">FMN</keyword>
<proteinExistence type="inferred from homology"/>
<comment type="cofactor">
    <cofactor evidence="14">
        <name>FAD</name>
        <dbReference type="ChEBI" id="CHEBI:57692"/>
    </cofactor>
    <cofactor evidence="14">
        <name>FMN</name>
        <dbReference type="ChEBI" id="CHEBI:58210"/>
    </cofactor>
</comment>
<dbReference type="SUPFAM" id="SSF52343">
    <property type="entry name" value="Ferredoxin reductase-like, C-terminal NADP-linked domain"/>
    <property type="match status" value="1"/>
</dbReference>
<evidence type="ECO:0000256" key="15">
    <source>
        <dbReference type="PIRSR" id="PIRSR000209-1"/>
    </source>
</evidence>
<evidence type="ECO:0000256" key="6">
    <source>
        <dbReference type="ARBA" id="ARBA00022643"/>
    </source>
</evidence>
<reference evidence="18 19" key="1">
    <citation type="journal article" date="2018" name="Front. Microbiol.">
        <title>Genome-Wide Analysis of Corynespora cassiicola Leaf Fall Disease Putative Effectors.</title>
        <authorList>
            <person name="Lopez D."/>
            <person name="Ribeiro S."/>
            <person name="Label P."/>
            <person name="Fumanal B."/>
            <person name="Venisse J.S."/>
            <person name="Kohler A."/>
            <person name="de Oliveira R.R."/>
            <person name="Labutti K."/>
            <person name="Lipzen A."/>
            <person name="Lail K."/>
            <person name="Bauer D."/>
            <person name="Ohm R.A."/>
            <person name="Barry K.W."/>
            <person name="Spatafora J."/>
            <person name="Grigoriev I.V."/>
            <person name="Martin F.M."/>
            <person name="Pujade-Renaud V."/>
        </authorList>
    </citation>
    <scope>NUCLEOTIDE SEQUENCE [LARGE SCALE GENOMIC DNA]</scope>
    <source>
        <strain evidence="18 19">Philippines</strain>
    </source>
</reference>
<dbReference type="EC" id="1.6.2.4" evidence="14"/>
<dbReference type="GO" id="GO:0010181">
    <property type="term" value="F:FMN binding"/>
    <property type="evidence" value="ECO:0007669"/>
    <property type="project" value="UniProtKB-UniRule"/>
</dbReference>
<dbReference type="PROSITE" id="PS51384">
    <property type="entry name" value="FAD_FR"/>
    <property type="match status" value="1"/>
</dbReference>
<dbReference type="PANTHER" id="PTHR19384:SF127">
    <property type="entry name" value="BIFUNCTIONAL CYTOCHROME P450_NADPH--P450 REDUCTASE"/>
    <property type="match status" value="1"/>
</dbReference>
<keyword evidence="10 14" id="KW-0249">Electron transport</keyword>
<dbReference type="GO" id="GO:0005506">
    <property type="term" value="F:iron ion binding"/>
    <property type="evidence" value="ECO:0007669"/>
    <property type="project" value="UniProtKB-UniRule"/>
</dbReference>
<dbReference type="InterPro" id="IPR001433">
    <property type="entry name" value="OxRdtase_FAD/NAD-bd"/>
</dbReference>
<dbReference type="GO" id="GO:0003958">
    <property type="term" value="F:NADPH-hemoprotein reductase activity"/>
    <property type="evidence" value="ECO:0007669"/>
    <property type="project" value="UniProtKB-UniRule"/>
</dbReference>
<evidence type="ECO:0000256" key="11">
    <source>
        <dbReference type="ARBA" id="ARBA00023002"/>
    </source>
</evidence>
<dbReference type="SUPFAM" id="SSF52218">
    <property type="entry name" value="Flavoproteins"/>
    <property type="match status" value="1"/>
</dbReference>
<dbReference type="CDD" id="cd11068">
    <property type="entry name" value="CYP120A1"/>
    <property type="match status" value="1"/>
</dbReference>
<dbReference type="InterPro" id="IPR017938">
    <property type="entry name" value="Riboflavin_synthase-like_b-brl"/>
</dbReference>
<dbReference type="Gene3D" id="1.20.990.10">
    <property type="entry name" value="NADPH-cytochrome p450 Reductase, Chain A, domain 3"/>
    <property type="match status" value="1"/>
</dbReference>
<evidence type="ECO:0000313" key="18">
    <source>
        <dbReference type="EMBL" id="PSN59582.1"/>
    </source>
</evidence>
<dbReference type="InterPro" id="IPR036396">
    <property type="entry name" value="Cyt_P450_sf"/>
</dbReference>
<dbReference type="CDD" id="cd06206">
    <property type="entry name" value="bifunctional_CYPOR"/>
    <property type="match status" value="1"/>
</dbReference>
<comment type="catalytic activity">
    <reaction evidence="14">
        <text>2 oxidized [cytochrome P450] + NADPH = 2 reduced [cytochrome P450] + NADP(+) + H(+)</text>
        <dbReference type="Rhea" id="RHEA:24040"/>
        <dbReference type="Rhea" id="RHEA-COMP:14627"/>
        <dbReference type="Rhea" id="RHEA-COMP:14628"/>
        <dbReference type="ChEBI" id="CHEBI:15378"/>
        <dbReference type="ChEBI" id="CHEBI:55376"/>
        <dbReference type="ChEBI" id="CHEBI:57783"/>
        <dbReference type="ChEBI" id="CHEBI:58349"/>
        <dbReference type="ChEBI" id="CHEBI:60344"/>
        <dbReference type="EC" id="1.6.2.4"/>
    </reaction>
</comment>
<evidence type="ECO:0000256" key="13">
    <source>
        <dbReference type="ARBA" id="ARBA00023033"/>
    </source>
</evidence>
<dbReference type="OrthoDB" id="1470350at2759"/>
<dbReference type="Gene3D" id="1.10.630.10">
    <property type="entry name" value="Cytochrome P450"/>
    <property type="match status" value="1"/>
</dbReference>
<dbReference type="InterPro" id="IPR023206">
    <property type="entry name" value="Bifunctional_P450_P450_red"/>
</dbReference>
<keyword evidence="19" id="KW-1185">Reference proteome</keyword>
<dbReference type="Pfam" id="PF00667">
    <property type="entry name" value="FAD_binding_1"/>
    <property type="match status" value="1"/>
</dbReference>
<dbReference type="PROSITE" id="PS50902">
    <property type="entry name" value="FLAVODOXIN_LIKE"/>
    <property type="match status" value="1"/>
</dbReference>
<dbReference type="InterPro" id="IPR023173">
    <property type="entry name" value="NADPH_Cyt_P450_Rdtase_alpha"/>
</dbReference>
<evidence type="ECO:0000313" key="19">
    <source>
        <dbReference type="Proteomes" id="UP000240883"/>
    </source>
</evidence>
<keyword evidence="9 14" id="KW-0521">NADP</keyword>
<comment type="similarity">
    <text evidence="2 14">In the N-terminal section; belongs to the cytochrome P450 family.</text>
</comment>
<evidence type="ECO:0000256" key="12">
    <source>
        <dbReference type="ARBA" id="ARBA00023004"/>
    </source>
</evidence>
<feature type="domain" description="FAD-binding FR-type" evidence="17">
    <location>
        <begin position="677"/>
        <end position="918"/>
    </location>
</feature>
<dbReference type="SUPFAM" id="SSF63380">
    <property type="entry name" value="Riboflavin synthase domain-like"/>
    <property type="match status" value="1"/>
</dbReference>
<keyword evidence="5 14" id="KW-0285">Flavoprotein</keyword>
<dbReference type="Gene3D" id="3.40.50.80">
    <property type="entry name" value="Nucleotide-binding domain of ferredoxin-NADP reductase (FNR) module"/>
    <property type="match status" value="1"/>
</dbReference>
<dbReference type="GO" id="GO:0020037">
    <property type="term" value="F:heme binding"/>
    <property type="evidence" value="ECO:0007669"/>
    <property type="project" value="UniProtKB-UniRule"/>
</dbReference>
<dbReference type="InterPro" id="IPR029039">
    <property type="entry name" value="Flavoprotein-like_sf"/>
</dbReference>
<organism evidence="18 19">
    <name type="scientific">Corynespora cassiicola Philippines</name>
    <dbReference type="NCBI Taxonomy" id="1448308"/>
    <lineage>
        <taxon>Eukaryota</taxon>
        <taxon>Fungi</taxon>
        <taxon>Dikarya</taxon>
        <taxon>Ascomycota</taxon>
        <taxon>Pezizomycotina</taxon>
        <taxon>Dothideomycetes</taxon>
        <taxon>Pleosporomycetidae</taxon>
        <taxon>Pleosporales</taxon>
        <taxon>Corynesporascaceae</taxon>
        <taxon>Corynespora</taxon>
    </lineage>
</organism>
<dbReference type="FunFam" id="1.10.630.10:FF:000040">
    <property type="entry name" value="Bifunctional cytochrome P450/NADPH--P450 reductase"/>
    <property type="match status" value="1"/>
</dbReference>
<accession>A0A2T2N2C0</accession>
<evidence type="ECO:0000259" key="16">
    <source>
        <dbReference type="PROSITE" id="PS50902"/>
    </source>
</evidence>
<gene>
    <name evidence="18" type="ORF">BS50DRAFT_579819</name>
</gene>
<evidence type="ECO:0000256" key="10">
    <source>
        <dbReference type="ARBA" id="ARBA00022982"/>
    </source>
</evidence>
<keyword evidence="3 14" id="KW-0813">Transport</keyword>
<comment type="catalytic activity">
    <reaction evidence="14">
        <text>an organic molecule + reduced [NADPH--hemoprotein reductase] + O2 = an alcohol + oxidized [NADPH--hemoprotein reductase] + H2O + H(+)</text>
        <dbReference type="Rhea" id="RHEA:17149"/>
        <dbReference type="Rhea" id="RHEA-COMP:11964"/>
        <dbReference type="Rhea" id="RHEA-COMP:11965"/>
        <dbReference type="ChEBI" id="CHEBI:15377"/>
        <dbReference type="ChEBI" id="CHEBI:15378"/>
        <dbReference type="ChEBI" id="CHEBI:15379"/>
        <dbReference type="ChEBI" id="CHEBI:30879"/>
        <dbReference type="ChEBI" id="CHEBI:57618"/>
        <dbReference type="ChEBI" id="CHEBI:58210"/>
        <dbReference type="ChEBI" id="CHEBI:142491"/>
        <dbReference type="EC" id="1.14.14.1"/>
    </reaction>
</comment>
<dbReference type="InterPro" id="IPR002401">
    <property type="entry name" value="Cyt_P450_E_grp-I"/>
</dbReference>
<feature type="binding site" description="axial binding residue" evidence="15">
    <location>
        <position position="407"/>
    </location>
    <ligand>
        <name>heme</name>
        <dbReference type="ChEBI" id="CHEBI:30413"/>
    </ligand>
    <ligandPart>
        <name>Fe</name>
        <dbReference type="ChEBI" id="CHEBI:18248"/>
    </ligandPart>
</feature>
<dbReference type="InterPro" id="IPR039261">
    <property type="entry name" value="FNR_nucleotide-bd"/>
</dbReference>
<dbReference type="InterPro" id="IPR001128">
    <property type="entry name" value="Cyt_P450"/>
</dbReference>
<comment type="cofactor">
    <cofactor evidence="1 14 15">
        <name>heme</name>
        <dbReference type="ChEBI" id="CHEBI:30413"/>
    </cofactor>
</comment>
<evidence type="ECO:0000256" key="3">
    <source>
        <dbReference type="ARBA" id="ARBA00022448"/>
    </source>
</evidence>
<evidence type="ECO:0000256" key="2">
    <source>
        <dbReference type="ARBA" id="ARBA00010018"/>
    </source>
</evidence>
<dbReference type="InterPro" id="IPR003097">
    <property type="entry name" value="CysJ-like_FAD-binding"/>
</dbReference>
<dbReference type="InterPro" id="IPR017927">
    <property type="entry name" value="FAD-bd_FR_type"/>
</dbReference>
<evidence type="ECO:0000256" key="7">
    <source>
        <dbReference type="ARBA" id="ARBA00022723"/>
    </source>
</evidence>
<evidence type="ECO:0000256" key="5">
    <source>
        <dbReference type="ARBA" id="ARBA00022630"/>
    </source>
</evidence>
<evidence type="ECO:0000259" key="17">
    <source>
        <dbReference type="PROSITE" id="PS51384"/>
    </source>
</evidence>
<keyword evidence="8 14" id="KW-0274">FAD</keyword>
<dbReference type="Gene3D" id="2.40.30.10">
    <property type="entry name" value="Translation factors"/>
    <property type="match status" value="1"/>
</dbReference>
<dbReference type="EMBL" id="KZ678154">
    <property type="protein sequence ID" value="PSN59582.1"/>
    <property type="molecule type" value="Genomic_DNA"/>
</dbReference>
<sequence>MKLAPIPGPPSRPLFGNLSDIDSNNPMQSMCSLTETYGPIWSFRLGGEERVVVGSQALMDEVCDEDRFSKVVTAGLEQTRNGVHDGLGTAYGPHERNWGIAHRILLPHFGPLAIHGMFGEMHDIASQLVMKWARHGPDYRIQAAEEFTRLTLDTIALCAMGYRFNSYYSQTLNPFVEAMKSFLRVSGYRARRGCLTQLLCVSENQEYWENIELLRETSMAIIQARKEHPSDKKDFLHGMLHGVDPETGEKMTDDNIVNNMITFLVAGHETTSGLLCFTFYYLLNSATALAKARQEVDEAVGRSPVTIDHLGRLPYLSAVLRESLRLSPTVPSVALAAKQDTVLGGQYHVKAGTPVIALFPMIHRDPSVYGSDASEFRPERMLDEAFERRNRQFPNCWKPFGNGVRACIGRSFAWQQALLILAMLLQNFDFTADDASYRLRIKQTLTVKPEGFCMRAQLRGPVSVATLAQALDSATIHDPPPVQASTQMTAKLDTARAVDVYYGSNTGTCEGLARQLAGHASAHGFQAGTVGPLNSAKGLSTGHPVVIVAASYNGQPADNAAQFVSWTRTLQGTELAHVEYAVFGCGHSDWAKTLHAVPKYLDSVLEERGAVRLAALGTVDVAQGGVLADFEAWEDDVFWPAMQQKYGGPCRGDVCEPAEGQQLHVEVSTPQSPALQHHLYKARIEEVRVLSSSGASAKMHVEIKLPSHMEYAAGDCLAVLPRNPKETVRRALKYFGMTWDSVLTISSATTATATATATIATATAATLPTDVPISAVEVFGAHVELTQPATERDLVTLRDAAHDEAARNKLARLAGEAFGEEIAAKRVSVLDLVERFPSACISPGVFLSMQPAMRIRQYCISSSPLWNPRHVTLTYCVEQPVVGGQRRSQVGSGYLSSLAPGDEVSVSVKKRHEVFPLADGLDCVPLIMVAVGVGLAPFRSYVQERAAQVAAGRSLVPALLFYGCRSPDDDLIYSELFERWQQLGAVSLRHAFSRAPERSRGCRHVQDRIYSDRDDILELVEAGARILVCVPEQMREGVQMALAEVAKGKMTEGEGEAAEALPVTAKVECVTYEWNS</sequence>
<keyword evidence="11 14" id="KW-0560">Oxidoreductase</keyword>
<evidence type="ECO:0000256" key="8">
    <source>
        <dbReference type="ARBA" id="ARBA00022827"/>
    </source>
</evidence>
<evidence type="ECO:0000256" key="1">
    <source>
        <dbReference type="ARBA" id="ARBA00001971"/>
    </source>
</evidence>
<dbReference type="PRINTS" id="PR00463">
    <property type="entry name" value="EP450I"/>
</dbReference>
<keyword evidence="12 14" id="KW-0408">Iron</keyword>
<dbReference type="AlphaFoldDB" id="A0A2T2N2C0"/>
<keyword evidence="13 14" id="KW-0503">Monooxygenase</keyword>
<evidence type="ECO:0000256" key="4">
    <source>
        <dbReference type="ARBA" id="ARBA00022617"/>
    </source>
</evidence>
<dbReference type="STRING" id="1448308.A0A2T2N2C0"/>
<dbReference type="Pfam" id="PF00175">
    <property type="entry name" value="NAD_binding_1"/>
    <property type="match status" value="1"/>
</dbReference>
<evidence type="ECO:0000256" key="14">
    <source>
        <dbReference type="PIRNR" id="PIRNR000209"/>
    </source>
</evidence>
<keyword evidence="4 14" id="KW-0349">Heme</keyword>
<dbReference type="Proteomes" id="UP000240883">
    <property type="component" value="Unassembled WGS sequence"/>
</dbReference>
<evidence type="ECO:0000256" key="9">
    <source>
        <dbReference type="ARBA" id="ARBA00022857"/>
    </source>
</evidence>
<dbReference type="InterPro" id="IPR008254">
    <property type="entry name" value="Flavodoxin/NO_synth"/>
</dbReference>
<dbReference type="SUPFAM" id="SSF48264">
    <property type="entry name" value="Cytochrome P450"/>
    <property type="match status" value="1"/>
</dbReference>
<name>A0A2T2N2C0_CORCC</name>
<dbReference type="Gene3D" id="3.40.50.360">
    <property type="match status" value="1"/>
</dbReference>
<dbReference type="Pfam" id="PF00067">
    <property type="entry name" value="p450"/>
    <property type="match status" value="1"/>
</dbReference>
<dbReference type="PANTHER" id="PTHR19384">
    <property type="entry name" value="NITRIC OXIDE SYNTHASE-RELATED"/>
    <property type="match status" value="1"/>
</dbReference>
<dbReference type="PROSITE" id="PS00086">
    <property type="entry name" value="CYTOCHROME_P450"/>
    <property type="match status" value="1"/>
</dbReference>
<protein>
    <recommendedName>
        <fullName evidence="14">Bifunctional cytochrome P450/NADPH--P450 reductase</fullName>
    </recommendedName>
    <domain>
        <recommendedName>
            <fullName evidence="14">Cytochrome P450</fullName>
            <ecNumber evidence="14">1.14.14.1</ecNumber>
        </recommendedName>
    </domain>
    <domain>
        <recommendedName>
            <fullName evidence="14">NADPH--cytochrome P450 reductase</fullName>
            <ecNumber evidence="14">1.6.2.4</ecNumber>
        </recommendedName>
    </domain>
</protein>
<dbReference type="GO" id="GO:0005829">
    <property type="term" value="C:cytosol"/>
    <property type="evidence" value="ECO:0007669"/>
    <property type="project" value="TreeGrafter"/>
</dbReference>
<keyword evidence="7 14" id="KW-0479">Metal-binding</keyword>